<evidence type="ECO:0000256" key="8">
    <source>
        <dbReference type="ARBA" id="ARBA00022840"/>
    </source>
</evidence>
<dbReference type="Pfam" id="PF02785">
    <property type="entry name" value="Biotin_carb_C"/>
    <property type="match status" value="1"/>
</dbReference>
<dbReference type="Gene3D" id="3.30.470.20">
    <property type="entry name" value="ATP-grasp fold, B domain"/>
    <property type="match status" value="1"/>
</dbReference>
<comment type="caution">
    <text evidence="17">The sequence shown here is derived from an EMBL/GenBank/DDBJ whole genome shotgun (WGS) entry which is preliminary data.</text>
</comment>
<dbReference type="SUPFAM" id="SSF51246">
    <property type="entry name" value="Rudiment single hybrid motif"/>
    <property type="match status" value="1"/>
</dbReference>
<comment type="cofactor">
    <cofactor evidence="1">
        <name>biotin</name>
        <dbReference type="ChEBI" id="CHEBI:57586"/>
    </cofactor>
</comment>
<dbReference type="InterPro" id="IPR011764">
    <property type="entry name" value="Biotin_carboxylation_dom"/>
</dbReference>
<dbReference type="FunFam" id="2.40.50.100:FF:000003">
    <property type="entry name" value="Acetyl-CoA carboxylase biotin carboxyl carrier protein"/>
    <property type="match status" value="1"/>
</dbReference>
<evidence type="ECO:0000259" key="16">
    <source>
        <dbReference type="PROSITE" id="PS50979"/>
    </source>
</evidence>
<dbReference type="InterPro" id="IPR011761">
    <property type="entry name" value="ATP-grasp"/>
</dbReference>
<dbReference type="PROSITE" id="PS50968">
    <property type="entry name" value="BIOTINYL_LIPOYL"/>
    <property type="match status" value="1"/>
</dbReference>
<feature type="domain" description="Lipoyl-binding" evidence="14">
    <location>
        <begin position="611"/>
        <end position="682"/>
    </location>
</feature>
<comment type="catalytic activity">
    <reaction evidence="12">
        <text>N(6)-biotinyl-L-lysyl-[protein] + hydrogencarbonate + ATP = N(6)-carboxybiotinyl-L-lysyl-[protein] + ADP + phosphate + H(+)</text>
        <dbReference type="Rhea" id="RHEA:13501"/>
        <dbReference type="Rhea" id="RHEA-COMP:10505"/>
        <dbReference type="Rhea" id="RHEA-COMP:10506"/>
        <dbReference type="ChEBI" id="CHEBI:15378"/>
        <dbReference type="ChEBI" id="CHEBI:17544"/>
        <dbReference type="ChEBI" id="CHEBI:30616"/>
        <dbReference type="ChEBI" id="CHEBI:43474"/>
        <dbReference type="ChEBI" id="CHEBI:83144"/>
        <dbReference type="ChEBI" id="CHEBI:83145"/>
        <dbReference type="ChEBI" id="CHEBI:456216"/>
        <dbReference type="EC" id="6.3.4.14"/>
    </reaction>
</comment>
<dbReference type="InterPro" id="IPR005481">
    <property type="entry name" value="BC-like_N"/>
</dbReference>
<dbReference type="RefSeq" id="WP_116000692.1">
    <property type="nucleotide sequence ID" value="NZ_QUOV01000001.1"/>
</dbReference>
<dbReference type="Pfam" id="PF00364">
    <property type="entry name" value="Biotin_lipoyl"/>
    <property type="match status" value="1"/>
</dbReference>
<dbReference type="PROSITE" id="PS50979">
    <property type="entry name" value="BC"/>
    <property type="match status" value="1"/>
</dbReference>
<dbReference type="InterPro" id="IPR050856">
    <property type="entry name" value="Biotin_carboxylase_complex"/>
</dbReference>
<dbReference type="PROSITE" id="PS50975">
    <property type="entry name" value="ATP_GRASP"/>
    <property type="match status" value="1"/>
</dbReference>
<dbReference type="Proteomes" id="UP000256999">
    <property type="component" value="Unassembled WGS sequence"/>
</dbReference>
<dbReference type="GO" id="GO:0005524">
    <property type="term" value="F:ATP binding"/>
    <property type="evidence" value="ECO:0007669"/>
    <property type="project" value="UniProtKB-UniRule"/>
</dbReference>
<evidence type="ECO:0000256" key="12">
    <source>
        <dbReference type="ARBA" id="ARBA00048600"/>
    </source>
</evidence>
<dbReference type="OrthoDB" id="9763189at2"/>
<dbReference type="Pfam" id="PF00289">
    <property type="entry name" value="Biotin_carb_N"/>
    <property type="match status" value="1"/>
</dbReference>
<accession>A0A3E0UIJ5</accession>
<evidence type="ECO:0000256" key="7">
    <source>
        <dbReference type="ARBA" id="ARBA00022741"/>
    </source>
</evidence>
<gene>
    <name evidence="17" type="ORF">DXX92_12240</name>
</gene>
<evidence type="ECO:0000256" key="13">
    <source>
        <dbReference type="PROSITE-ProRule" id="PRU00409"/>
    </source>
</evidence>
<evidence type="ECO:0000256" key="3">
    <source>
        <dbReference type="ARBA" id="ARBA00004956"/>
    </source>
</evidence>
<comment type="pathway">
    <text evidence="3">Lipid metabolism; malonyl-CoA biosynthesis; malonyl-CoA from acetyl-CoA: step 1/1.</text>
</comment>
<dbReference type="Gene3D" id="3.40.50.20">
    <property type="match status" value="1"/>
</dbReference>
<dbReference type="Pfam" id="PF02786">
    <property type="entry name" value="CPSase_L_D2"/>
    <property type="match status" value="1"/>
</dbReference>
<keyword evidence="10" id="KW-0092">Biotin</keyword>
<evidence type="ECO:0000256" key="11">
    <source>
        <dbReference type="ARBA" id="ARBA00033786"/>
    </source>
</evidence>
<dbReference type="InterPro" id="IPR000089">
    <property type="entry name" value="Biotin_lipoyl"/>
</dbReference>
<dbReference type="InterPro" id="IPR005479">
    <property type="entry name" value="CPAse_ATP-bd"/>
</dbReference>
<dbReference type="SUPFAM" id="SSF51230">
    <property type="entry name" value="Single hybrid motif"/>
    <property type="match status" value="1"/>
</dbReference>
<evidence type="ECO:0000313" key="17">
    <source>
        <dbReference type="EMBL" id="REL36025.1"/>
    </source>
</evidence>
<dbReference type="PROSITE" id="PS00188">
    <property type="entry name" value="BIOTIN"/>
    <property type="match status" value="1"/>
</dbReference>
<dbReference type="SMART" id="SM00878">
    <property type="entry name" value="Biotin_carb_C"/>
    <property type="match status" value="1"/>
</dbReference>
<keyword evidence="6" id="KW-0436">Ligase</keyword>
<dbReference type="PROSITE" id="PS00866">
    <property type="entry name" value="CPSASE_1"/>
    <property type="match status" value="1"/>
</dbReference>
<dbReference type="PANTHER" id="PTHR18866">
    <property type="entry name" value="CARBOXYLASE:PYRUVATE/ACETYL-COA/PROPIONYL-COA CARBOXYLASE"/>
    <property type="match status" value="1"/>
</dbReference>
<dbReference type="PROSITE" id="PS00867">
    <property type="entry name" value="CPSASE_2"/>
    <property type="match status" value="1"/>
</dbReference>
<dbReference type="FunFam" id="3.30.1490.20:FF:000003">
    <property type="entry name" value="acetyl-CoA carboxylase isoform X1"/>
    <property type="match status" value="1"/>
</dbReference>
<dbReference type="PANTHER" id="PTHR18866:SF33">
    <property type="entry name" value="METHYLCROTONOYL-COA CARBOXYLASE SUBUNIT ALPHA, MITOCHONDRIAL-RELATED"/>
    <property type="match status" value="1"/>
</dbReference>
<organism evidence="17 18">
    <name type="scientific">Thalassotalea euphylliae</name>
    <dbReference type="NCBI Taxonomy" id="1655234"/>
    <lineage>
        <taxon>Bacteria</taxon>
        <taxon>Pseudomonadati</taxon>
        <taxon>Pseudomonadota</taxon>
        <taxon>Gammaproteobacteria</taxon>
        <taxon>Alteromonadales</taxon>
        <taxon>Colwelliaceae</taxon>
        <taxon>Thalassotalea</taxon>
    </lineage>
</organism>
<comment type="subunit">
    <text evidence="4">Acetyl-CoA carboxylase is a heterohexamer of biotin carboxyl carrier protein, biotin carboxylase and the two subunits of carboxyl transferase in a 2:2 complex.</text>
</comment>
<dbReference type="Gene3D" id="3.30.1490.20">
    <property type="entry name" value="ATP-grasp fold, A domain"/>
    <property type="match status" value="1"/>
</dbReference>
<dbReference type="InterPro" id="IPR005482">
    <property type="entry name" value="Biotin_COase_C"/>
</dbReference>
<dbReference type="SUPFAM" id="SSF52440">
    <property type="entry name" value="PreATP-grasp domain"/>
    <property type="match status" value="1"/>
</dbReference>
<evidence type="ECO:0000256" key="10">
    <source>
        <dbReference type="ARBA" id="ARBA00023267"/>
    </source>
</evidence>
<evidence type="ECO:0000256" key="5">
    <source>
        <dbReference type="ARBA" id="ARBA00017242"/>
    </source>
</evidence>
<comment type="function">
    <text evidence="2">This protein is a component of the acetyl coenzyme A carboxylase complex; first, biotin carboxylase catalyzes the carboxylation of the carrier protein and then the transcarboxylase transfers the carboxyl group to form malonyl-CoA.</text>
</comment>
<evidence type="ECO:0000259" key="15">
    <source>
        <dbReference type="PROSITE" id="PS50975"/>
    </source>
</evidence>
<feature type="domain" description="ATP-grasp" evidence="15">
    <location>
        <begin position="120"/>
        <end position="322"/>
    </location>
</feature>
<dbReference type="Gene3D" id="2.40.50.100">
    <property type="match status" value="1"/>
</dbReference>
<keyword evidence="9" id="KW-0809">Transit peptide</keyword>
<dbReference type="Gene3D" id="3.30.700.40">
    <property type="match status" value="1"/>
</dbReference>
<evidence type="ECO:0000259" key="14">
    <source>
        <dbReference type="PROSITE" id="PS50968"/>
    </source>
</evidence>
<keyword evidence="8 13" id="KW-0067">ATP-binding</keyword>
<evidence type="ECO:0000256" key="6">
    <source>
        <dbReference type="ARBA" id="ARBA00022598"/>
    </source>
</evidence>
<dbReference type="InterPro" id="IPR011053">
    <property type="entry name" value="Single_hybrid_motif"/>
</dbReference>
<dbReference type="GO" id="GO:0004075">
    <property type="term" value="F:biotin carboxylase activity"/>
    <property type="evidence" value="ECO:0007669"/>
    <property type="project" value="UniProtKB-EC"/>
</dbReference>
<proteinExistence type="predicted"/>
<dbReference type="GO" id="GO:0046872">
    <property type="term" value="F:metal ion binding"/>
    <property type="evidence" value="ECO:0007669"/>
    <property type="project" value="InterPro"/>
</dbReference>
<dbReference type="SUPFAM" id="SSF56059">
    <property type="entry name" value="Glutathione synthetase ATP-binding domain-like"/>
    <property type="match status" value="1"/>
</dbReference>
<protein>
    <recommendedName>
        <fullName evidence="5">Biotin carboxylase</fullName>
    </recommendedName>
    <alternativeName>
        <fullName evidence="11">Acetyl-coenzyme A carboxylase biotin carboxylase subunit A</fullName>
    </alternativeName>
</protein>
<dbReference type="EMBL" id="QUOV01000001">
    <property type="protein sequence ID" value="REL36025.1"/>
    <property type="molecule type" value="Genomic_DNA"/>
</dbReference>
<evidence type="ECO:0000256" key="2">
    <source>
        <dbReference type="ARBA" id="ARBA00003761"/>
    </source>
</evidence>
<dbReference type="CDD" id="cd06850">
    <property type="entry name" value="biotinyl_domain"/>
    <property type="match status" value="1"/>
</dbReference>
<evidence type="ECO:0000256" key="9">
    <source>
        <dbReference type="ARBA" id="ARBA00022946"/>
    </source>
</evidence>
<dbReference type="InterPro" id="IPR011054">
    <property type="entry name" value="Rudment_hybrid_motif"/>
</dbReference>
<dbReference type="NCBIfam" id="NF006367">
    <property type="entry name" value="PRK08591.1"/>
    <property type="match status" value="1"/>
</dbReference>
<evidence type="ECO:0000256" key="1">
    <source>
        <dbReference type="ARBA" id="ARBA00001953"/>
    </source>
</evidence>
<feature type="domain" description="Biotin carboxylation" evidence="16">
    <location>
        <begin position="1"/>
        <end position="452"/>
    </location>
</feature>
<dbReference type="AlphaFoldDB" id="A0A3E0UIJ5"/>
<evidence type="ECO:0000313" key="18">
    <source>
        <dbReference type="Proteomes" id="UP000256999"/>
    </source>
</evidence>
<dbReference type="InterPro" id="IPR016185">
    <property type="entry name" value="PreATP-grasp_dom_sf"/>
</dbReference>
<sequence length="692" mass="75561">MFTKILIANRGEIACRIIKTARKMGIATVAVYSDADQNALHVNMADEAVYLGASPSKDSYLKADKVIAAALQTGAQAIHPGYGFLSENAEFCRQCANNNITFIGPPSEAIEAMGSKSAAKNIMEQAQVPLVPGYHGDNQSEAVLKQAADEMGYPVLLKATAGGGGKGMRQVWSSEEFSDGLAAAKREAAASFGDDTMLVEKYLTQPRHVEIQVFCDNLDKAVYLFERDCSVQRRHQKVIEEAPAPHMSEALREQMGQAAIQSAQAIGYRGAGTVEFLLDTHPETGEQAFYFMEMNTRLQVEHPVTEFISDQDLVEWQLRVAAGEPLPKQQNELAINGHAFEARIYAEDPANDFLPATGQLTFLQTPQESEHVRVDTGVLQGDEVSVYYDPMIAKLVVWDESREKALQRLSKALAEYRVNGVTTNIDFLYNLATCQPFVDAELDTGFIEKHQALIFHSDQKTLAQELPMAALYLLLKQADEAQQIANASTDPNSPWYQAIGWRLNQTNQVSLSLAHSTADSEQIYDITSVQQLSSNGDVVYQIQIGEALHHCQGQIDGNQLDFIIDGYRGNAQIAINDLADSNNKQISLFRPNGAFNFTQVLPDLGDNDHQTHAGGLSAPMNGTMVAVLVNAGDTVTKDQPLVIMEAMKMEHTVKAPADGTITDVFFSAGDMVDGGAELLSFEATAITNAENS</sequence>
<keyword evidence="7 13" id="KW-0547">Nucleotide-binding</keyword>
<dbReference type="FunFam" id="3.40.50.20:FF:000010">
    <property type="entry name" value="Propionyl-CoA carboxylase subunit alpha"/>
    <property type="match status" value="1"/>
</dbReference>
<dbReference type="InterPro" id="IPR013815">
    <property type="entry name" value="ATP_grasp_subdomain_1"/>
</dbReference>
<name>A0A3E0UIJ5_9GAMM</name>
<reference evidence="17 18" key="1">
    <citation type="submission" date="2018-08" db="EMBL/GenBank/DDBJ databases">
        <title>Thalassotalea euphylliae genome.</title>
        <authorList>
            <person name="Summers S."/>
            <person name="Rice S.A."/>
            <person name="Freckelton M.L."/>
            <person name="Nedved B.T."/>
            <person name="Hadfield M.G."/>
        </authorList>
    </citation>
    <scope>NUCLEOTIDE SEQUENCE [LARGE SCALE GENOMIC DNA]</scope>
    <source>
        <strain evidence="17 18">H2</strain>
    </source>
</reference>
<dbReference type="FunFam" id="3.30.470.20:FF:000028">
    <property type="entry name" value="Methylcrotonoyl-CoA carboxylase subunit alpha, mitochondrial"/>
    <property type="match status" value="1"/>
</dbReference>
<evidence type="ECO:0000256" key="4">
    <source>
        <dbReference type="ARBA" id="ARBA00011750"/>
    </source>
</evidence>
<dbReference type="InterPro" id="IPR001882">
    <property type="entry name" value="Biotin_BS"/>
</dbReference>